<evidence type="ECO:0000313" key="2">
    <source>
        <dbReference type="EMBL" id="EPS37364.1"/>
    </source>
</evidence>
<sequence length="486" mass="54862">MASPKEKKRTDNPRTLPISSLSLAYASLILLNKPIELSATEFILYLRGCIQKDGAPPPRERLPVSNESYWRNLCEDKDTQLLQLNQKLINANLENEKLTQLVKKRKASDGEEPGSKRVKGTHGAIVTHTIQTEDRLVQWEPIQETYNSISSGNENIFLILRSLHYAKDAKSIGLYLVRLCDIMSLKIRSLCKGDKETRPDPKENSTQQGRRTRQSEAAAVKQKFLDTVWVNEANNAIDEIFRRLFTGIRKLSILIKNSEAPTIQSSVANVVDAVSDLFCSIIESIHSASLSFNNENPNPRTRDIRNGCFRTIQSFTSALNGTEELEATILEAIIYIIVESAGKCLCVRKTVKYPNGDAKLQEILSLEETSIHVLRLLKFTLPLYREQLVNSSIRCGSDGVQNPSPVLELAKHRFHEYVMRGLFGDTKTPEWTDLREYGKEIPKVNGGESWGGVGIETDFEFIEEGFAEEVWKLLELEDFTLVCLTT</sequence>
<dbReference type="OrthoDB" id="5315991at2759"/>
<name>S8A3R0_DACHA</name>
<dbReference type="AlphaFoldDB" id="S8A3R0"/>
<protein>
    <submittedName>
        <fullName evidence="2">Uncharacterized protein</fullName>
    </submittedName>
</protein>
<feature type="region of interest" description="Disordered" evidence="1">
    <location>
        <begin position="193"/>
        <end position="215"/>
    </location>
</feature>
<proteinExistence type="predicted"/>
<accession>S8A3R0</accession>
<gene>
    <name evidence="2" type="ORF">H072_8950</name>
</gene>
<dbReference type="OMA" id="ERQNAND"/>
<dbReference type="EMBL" id="AQGS01000650">
    <property type="protein sequence ID" value="EPS37364.1"/>
    <property type="molecule type" value="Genomic_DNA"/>
</dbReference>
<dbReference type="Proteomes" id="UP000015100">
    <property type="component" value="Unassembled WGS sequence"/>
</dbReference>
<feature type="compositionally biased region" description="Basic and acidic residues" evidence="1">
    <location>
        <begin position="193"/>
        <end position="203"/>
    </location>
</feature>
<keyword evidence="3" id="KW-1185">Reference proteome</keyword>
<dbReference type="HOGENOM" id="CLU_561415_0_0_1"/>
<organism evidence="2 3">
    <name type="scientific">Dactylellina haptotyla (strain CBS 200.50)</name>
    <name type="common">Nematode-trapping fungus</name>
    <name type="synonym">Monacrosporium haptotylum</name>
    <dbReference type="NCBI Taxonomy" id="1284197"/>
    <lineage>
        <taxon>Eukaryota</taxon>
        <taxon>Fungi</taxon>
        <taxon>Dikarya</taxon>
        <taxon>Ascomycota</taxon>
        <taxon>Pezizomycotina</taxon>
        <taxon>Orbiliomycetes</taxon>
        <taxon>Orbiliales</taxon>
        <taxon>Orbiliaceae</taxon>
        <taxon>Dactylellina</taxon>
    </lineage>
</organism>
<evidence type="ECO:0000313" key="3">
    <source>
        <dbReference type="Proteomes" id="UP000015100"/>
    </source>
</evidence>
<comment type="caution">
    <text evidence="2">The sequence shown here is derived from an EMBL/GenBank/DDBJ whole genome shotgun (WGS) entry which is preliminary data.</text>
</comment>
<evidence type="ECO:0000256" key="1">
    <source>
        <dbReference type="SAM" id="MobiDB-lite"/>
    </source>
</evidence>
<reference evidence="3" key="2">
    <citation type="submission" date="2013-04" db="EMBL/GenBank/DDBJ databases">
        <title>Genomic mechanisms accounting for the adaptation to parasitism in nematode-trapping fungi.</title>
        <authorList>
            <person name="Ahren D.G."/>
        </authorList>
    </citation>
    <scope>NUCLEOTIDE SEQUENCE [LARGE SCALE GENOMIC DNA]</scope>
    <source>
        <strain evidence="3">CBS 200.50</strain>
    </source>
</reference>
<reference evidence="2 3" key="1">
    <citation type="journal article" date="2013" name="PLoS Genet.">
        <title>Genomic mechanisms accounting for the adaptation to parasitism in nematode-trapping fungi.</title>
        <authorList>
            <person name="Meerupati T."/>
            <person name="Andersson K.M."/>
            <person name="Friman E."/>
            <person name="Kumar D."/>
            <person name="Tunlid A."/>
            <person name="Ahren D."/>
        </authorList>
    </citation>
    <scope>NUCLEOTIDE SEQUENCE [LARGE SCALE GENOMIC DNA]</scope>
    <source>
        <strain evidence="2 3">CBS 200.50</strain>
    </source>
</reference>